<dbReference type="PROSITE" id="PS50888">
    <property type="entry name" value="BHLH"/>
    <property type="match status" value="1"/>
</dbReference>
<evidence type="ECO:0000256" key="5">
    <source>
        <dbReference type="ARBA" id="ARBA00023242"/>
    </source>
</evidence>
<dbReference type="GO" id="GO:0003677">
    <property type="term" value="F:DNA binding"/>
    <property type="evidence" value="ECO:0007669"/>
    <property type="project" value="UniProtKB-KW"/>
</dbReference>
<protein>
    <submittedName>
        <fullName evidence="8">Transcription factor ALC-like isoform X1</fullName>
    </submittedName>
</protein>
<gene>
    <name evidence="8" type="ORF">G2W53_012941</name>
</gene>
<evidence type="ECO:0000256" key="3">
    <source>
        <dbReference type="ARBA" id="ARBA00023125"/>
    </source>
</evidence>
<comment type="caution">
    <text evidence="8">The sequence shown here is derived from an EMBL/GenBank/DDBJ whole genome shotgun (WGS) entry which is preliminary data.</text>
</comment>
<evidence type="ECO:0000256" key="2">
    <source>
        <dbReference type="ARBA" id="ARBA00023015"/>
    </source>
</evidence>
<accession>A0A834TXM0</accession>
<feature type="domain" description="BHLH" evidence="7">
    <location>
        <begin position="147"/>
        <end position="196"/>
    </location>
</feature>
<keyword evidence="2" id="KW-0805">Transcription regulation</keyword>
<evidence type="ECO:0000259" key="7">
    <source>
        <dbReference type="PROSITE" id="PS50888"/>
    </source>
</evidence>
<dbReference type="SMART" id="SM00353">
    <property type="entry name" value="HLH"/>
    <property type="match status" value="1"/>
</dbReference>
<dbReference type="PANTHER" id="PTHR45855">
    <property type="entry name" value="TRANSCRIPTION FACTOR PIF1-RELATED"/>
    <property type="match status" value="1"/>
</dbReference>
<comment type="subcellular location">
    <subcellularLocation>
        <location evidence="1">Nucleus</location>
    </subcellularLocation>
</comment>
<keyword evidence="5" id="KW-0539">Nucleus</keyword>
<proteinExistence type="predicted"/>
<dbReference type="OrthoDB" id="690068at2759"/>
<dbReference type="GO" id="GO:0005634">
    <property type="term" value="C:nucleus"/>
    <property type="evidence" value="ECO:0007669"/>
    <property type="project" value="UniProtKB-SubCell"/>
</dbReference>
<dbReference type="PANTHER" id="PTHR45855:SF6">
    <property type="entry name" value="TRANSCRIPTION FACTOR ALC"/>
    <property type="match status" value="1"/>
</dbReference>
<sequence length="344" mass="37200">MSSDSDDFSTFFTHLLHASPSSCVASRPKTSPPHWLSPPAGTTGFFRPGPDLPLKNGNSLTSSDALAGSSSAFDFSDPYAYVSAYQKDATGNELFPSGVDDSEDNTSFKELGISSEDGPADFLCPVEKNAEASDTKAVPTRSSSKRSRAAEVLIDGQRRRSRINEKMKALQNLIPNSNKTDKASMLDEAIEYLKQLQLQVQMLMMRNGLSLHPMCLPGLQPTSLPQSGLNFEEANGYQNSTCGIASSANAECLVQPDFNFPKHCNISDQPMVIPSMTSMANPDTSSTFRFHVGLFDPSTSSKDALCDGTPQQLHLDTTKIENKPSSDVVETEKTCQSAGDLVQH</sequence>
<evidence type="ECO:0000256" key="1">
    <source>
        <dbReference type="ARBA" id="ARBA00004123"/>
    </source>
</evidence>
<organism evidence="8 9">
    <name type="scientific">Senna tora</name>
    <dbReference type="NCBI Taxonomy" id="362788"/>
    <lineage>
        <taxon>Eukaryota</taxon>
        <taxon>Viridiplantae</taxon>
        <taxon>Streptophyta</taxon>
        <taxon>Embryophyta</taxon>
        <taxon>Tracheophyta</taxon>
        <taxon>Spermatophyta</taxon>
        <taxon>Magnoliopsida</taxon>
        <taxon>eudicotyledons</taxon>
        <taxon>Gunneridae</taxon>
        <taxon>Pentapetalae</taxon>
        <taxon>rosids</taxon>
        <taxon>fabids</taxon>
        <taxon>Fabales</taxon>
        <taxon>Fabaceae</taxon>
        <taxon>Caesalpinioideae</taxon>
        <taxon>Cassia clade</taxon>
        <taxon>Senna</taxon>
    </lineage>
</organism>
<dbReference type="AlphaFoldDB" id="A0A834TXM0"/>
<dbReference type="Gene3D" id="4.10.280.10">
    <property type="entry name" value="Helix-loop-helix DNA-binding domain"/>
    <property type="match status" value="1"/>
</dbReference>
<feature type="region of interest" description="Disordered" evidence="6">
    <location>
        <begin position="324"/>
        <end position="344"/>
    </location>
</feature>
<keyword evidence="3" id="KW-0238">DNA-binding</keyword>
<dbReference type="InterPro" id="IPR031066">
    <property type="entry name" value="bHLH_ALC-like_plant"/>
</dbReference>
<keyword evidence="9" id="KW-1185">Reference proteome</keyword>
<dbReference type="EMBL" id="JAAIUW010000005">
    <property type="protein sequence ID" value="KAF7830608.1"/>
    <property type="molecule type" value="Genomic_DNA"/>
</dbReference>
<dbReference type="GO" id="GO:0046983">
    <property type="term" value="F:protein dimerization activity"/>
    <property type="evidence" value="ECO:0007669"/>
    <property type="project" value="InterPro"/>
</dbReference>
<evidence type="ECO:0000313" key="8">
    <source>
        <dbReference type="EMBL" id="KAF7830608.1"/>
    </source>
</evidence>
<keyword evidence="4" id="KW-0804">Transcription</keyword>
<dbReference type="Proteomes" id="UP000634136">
    <property type="component" value="Unassembled WGS sequence"/>
</dbReference>
<dbReference type="InterPro" id="IPR047265">
    <property type="entry name" value="PIF1-like_bHLH"/>
</dbReference>
<name>A0A834TXM0_9FABA</name>
<evidence type="ECO:0000313" key="9">
    <source>
        <dbReference type="Proteomes" id="UP000634136"/>
    </source>
</evidence>
<feature type="region of interest" description="Disordered" evidence="6">
    <location>
        <begin position="21"/>
        <end position="57"/>
    </location>
</feature>
<evidence type="ECO:0000256" key="6">
    <source>
        <dbReference type="SAM" id="MobiDB-lite"/>
    </source>
</evidence>
<dbReference type="CDD" id="cd11445">
    <property type="entry name" value="bHLH_AtPIF_like"/>
    <property type="match status" value="1"/>
</dbReference>
<dbReference type="Pfam" id="PF00010">
    <property type="entry name" value="HLH"/>
    <property type="match status" value="1"/>
</dbReference>
<dbReference type="InterPro" id="IPR036638">
    <property type="entry name" value="HLH_DNA-bd_sf"/>
</dbReference>
<dbReference type="InterPro" id="IPR011598">
    <property type="entry name" value="bHLH_dom"/>
</dbReference>
<reference evidence="8" key="1">
    <citation type="submission" date="2020-09" db="EMBL/GenBank/DDBJ databases">
        <title>Genome-Enabled Discovery of Anthraquinone Biosynthesis in Senna tora.</title>
        <authorList>
            <person name="Kang S.-H."/>
            <person name="Pandey R.P."/>
            <person name="Lee C.-M."/>
            <person name="Sim J.-S."/>
            <person name="Jeong J.-T."/>
            <person name="Choi B.-S."/>
            <person name="Jung M."/>
            <person name="Ginzburg D."/>
            <person name="Zhao K."/>
            <person name="Won S.Y."/>
            <person name="Oh T.-J."/>
            <person name="Yu Y."/>
            <person name="Kim N.-H."/>
            <person name="Lee O.R."/>
            <person name="Lee T.-H."/>
            <person name="Bashyal P."/>
            <person name="Kim T.-S."/>
            <person name="Lee W.-H."/>
            <person name="Kawkins C."/>
            <person name="Kim C.-K."/>
            <person name="Kim J.S."/>
            <person name="Ahn B.O."/>
            <person name="Rhee S.Y."/>
            <person name="Sohng J.K."/>
        </authorList>
    </citation>
    <scope>NUCLEOTIDE SEQUENCE</scope>
    <source>
        <tissue evidence="8">Leaf</tissue>
    </source>
</reference>
<dbReference type="SUPFAM" id="SSF47459">
    <property type="entry name" value="HLH, helix-loop-helix DNA-binding domain"/>
    <property type="match status" value="1"/>
</dbReference>
<evidence type="ECO:0000256" key="4">
    <source>
        <dbReference type="ARBA" id="ARBA00023163"/>
    </source>
</evidence>